<keyword evidence="4 12" id="KW-0444">Lipid biosynthesis</keyword>
<keyword evidence="7" id="KW-0276">Fatty acid metabolism</keyword>
<dbReference type="NCBIfam" id="NF002148">
    <property type="entry name" value="PRK00982.1-2"/>
    <property type="match status" value="1"/>
</dbReference>
<accession>A0ABD2XYX1</accession>
<dbReference type="PANTHER" id="PTHR20863">
    <property type="entry name" value="ACYL CARRIER PROTEIN"/>
    <property type="match status" value="1"/>
</dbReference>
<sequence length="196" mass="22098">IEKALYSSSPTHFRSISGCRECTAKIPKGECSRSTTLLQNPTPLIGGSFSHFLKHRCFTKEVMGFFLNKSEVTDRVVTVVKNFQKVDPSKVTPNAHFQNDLGLDSLDSVEIVMALEGEFGYEIPDNEADKINSINLAMDFIASQPQKKQRNIKQLPLCFSLHYDLQHEGLVSRHQNFLCHPFCQLGLVEISVLLRD</sequence>
<dbReference type="GO" id="GO:0005739">
    <property type="term" value="C:mitochondrion"/>
    <property type="evidence" value="ECO:0007669"/>
    <property type="project" value="UniProtKB-ARBA"/>
</dbReference>
<organism evidence="14 15">
    <name type="scientific">Cinchona calisaya</name>
    <dbReference type="NCBI Taxonomy" id="153742"/>
    <lineage>
        <taxon>Eukaryota</taxon>
        <taxon>Viridiplantae</taxon>
        <taxon>Streptophyta</taxon>
        <taxon>Embryophyta</taxon>
        <taxon>Tracheophyta</taxon>
        <taxon>Spermatophyta</taxon>
        <taxon>Magnoliopsida</taxon>
        <taxon>eudicotyledons</taxon>
        <taxon>Gunneridae</taxon>
        <taxon>Pentapetalae</taxon>
        <taxon>asterids</taxon>
        <taxon>lamiids</taxon>
        <taxon>Gentianales</taxon>
        <taxon>Rubiaceae</taxon>
        <taxon>Cinchonoideae</taxon>
        <taxon>Cinchoneae</taxon>
        <taxon>Cinchona</taxon>
    </lineage>
</organism>
<dbReference type="AlphaFoldDB" id="A0ABD2XYX1"/>
<dbReference type="HAMAP" id="MF_01217">
    <property type="entry name" value="Acyl_carrier"/>
    <property type="match status" value="1"/>
</dbReference>
<evidence type="ECO:0000313" key="14">
    <source>
        <dbReference type="EMBL" id="KAL3500413.1"/>
    </source>
</evidence>
<feature type="domain" description="Carrier" evidence="13">
    <location>
        <begin position="70"/>
        <end position="145"/>
    </location>
</feature>
<keyword evidence="5" id="KW-0597">Phosphoprotein</keyword>
<comment type="similarity">
    <text evidence="2">Belongs to the acyl carrier protein (ACP) family.</text>
</comment>
<evidence type="ECO:0000256" key="10">
    <source>
        <dbReference type="ARBA" id="ARBA00057783"/>
    </source>
</evidence>
<keyword evidence="6" id="KW-0249">Electron transport</keyword>
<comment type="function">
    <text evidence="10">Carrier of the growing fatty acid chain in fatty acid biosynthesis. May be involved in the synthesis of short and medium chain fatty acids. Accessory and non-catalytic subunit of the mitochondrial membrane respiratory chain NADH dehydrogenase (Complex I), which functions in the transfer of electrons from NADH to the respiratory chain.</text>
</comment>
<keyword evidence="9 12" id="KW-0275">Fatty acid biosynthesis</keyword>
<keyword evidence="15" id="KW-1185">Reference proteome</keyword>
<dbReference type="PANTHER" id="PTHR20863:SF71">
    <property type="entry name" value="ACYL CARRIER PROTEIN 2, MITOCHONDRIAL"/>
    <property type="match status" value="1"/>
</dbReference>
<dbReference type="SUPFAM" id="SSF47336">
    <property type="entry name" value="ACP-like"/>
    <property type="match status" value="1"/>
</dbReference>
<evidence type="ECO:0000256" key="1">
    <source>
        <dbReference type="ARBA" id="ARBA00005194"/>
    </source>
</evidence>
<proteinExistence type="inferred from homology"/>
<dbReference type="FunFam" id="1.10.1200.10:FF:000003">
    <property type="entry name" value="Acyl carrier protein"/>
    <property type="match status" value="1"/>
</dbReference>
<dbReference type="InterPro" id="IPR006162">
    <property type="entry name" value="Ppantetheine_attach_site"/>
</dbReference>
<dbReference type="PROSITE" id="PS50075">
    <property type="entry name" value="CARRIER"/>
    <property type="match status" value="1"/>
</dbReference>
<dbReference type="Gene3D" id="1.10.1200.10">
    <property type="entry name" value="ACP-like"/>
    <property type="match status" value="1"/>
</dbReference>
<protein>
    <recommendedName>
        <fullName evidence="12">Acyl carrier protein</fullName>
    </recommendedName>
</protein>
<keyword evidence="6" id="KW-0813">Transport</keyword>
<evidence type="ECO:0000256" key="3">
    <source>
        <dbReference type="ARBA" id="ARBA00022450"/>
    </source>
</evidence>
<dbReference type="NCBIfam" id="TIGR00517">
    <property type="entry name" value="acyl_carrier"/>
    <property type="match status" value="1"/>
</dbReference>
<evidence type="ECO:0000256" key="6">
    <source>
        <dbReference type="ARBA" id="ARBA00022660"/>
    </source>
</evidence>
<gene>
    <name evidence="14" type="ORF">ACH5RR_039506</name>
</gene>
<evidence type="ECO:0000256" key="2">
    <source>
        <dbReference type="ARBA" id="ARBA00010930"/>
    </source>
</evidence>
<evidence type="ECO:0000313" key="15">
    <source>
        <dbReference type="Proteomes" id="UP001630127"/>
    </source>
</evidence>
<dbReference type="GO" id="GO:0000036">
    <property type="term" value="F:acyl carrier activity"/>
    <property type="evidence" value="ECO:0007669"/>
    <property type="project" value="UniProtKB-ARBA"/>
</dbReference>
<dbReference type="Proteomes" id="UP001630127">
    <property type="component" value="Unassembled WGS sequence"/>
</dbReference>
<dbReference type="EMBL" id="JBJUIK010000016">
    <property type="protein sequence ID" value="KAL3500413.1"/>
    <property type="molecule type" value="Genomic_DNA"/>
</dbReference>
<evidence type="ECO:0000256" key="4">
    <source>
        <dbReference type="ARBA" id="ARBA00022516"/>
    </source>
</evidence>
<keyword evidence="6" id="KW-0679">Respiratory chain</keyword>
<comment type="pathway">
    <text evidence="1">Lipid metabolism; fatty acid biosynthesis.</text>
</comment>
<dbReference type="InterPro" id="IPR036736">
    <property type="entry name" value="ACP-like_sf"/>
</dbReference>
<keyword evidence="3 12" id="KW-0596">Phosphopantetheine</keyword>
<comment type="caution">
    <text evidence="14">The sequence shown here is derived from an EMBL/GenBank/DDBJ whole genome shotgun (WGS) entry which is preliminary data.</text>
</comment>
<dbReference type="Pfam" id="PF00550">
    <property type="entry name" value="PP-binding"/>
    <property type="match status" value="1"/>
</dbReference>
<evidence type="ECO:0000256" key="5">
    <source>
        <dbReference type="ARBA" id="ARBA00022553"/>
    </source>
</evidence>
<comment type="subunit">
    <text evidence="11">Complex I is composed of at least 49 different subunits.</text>
</comment>
<reference evidence="14 15" key="1">
    <citation type="submission" date="2024-11" db="EMBL/GenBank/DDBJ databases">
        <title>A near-complete genome assembly of Cinchona calisaya.</title>
        <authorList>
            <person name="Lian D.C."/>
            <person name="Zhao X.W."/>
            <person name="Wei L."/>
        </authorList>
    </citation>
    <scope>NUCLEOTIDE SEQUENCE [LARGE SCALE GENOMIC DNA]</scope>
    <source>
        <tissue evidence="14">Nenye</tissue>
    </source>
</reference>
<evidence type="ECO:0000256" key="11">
    <source>
        <dbReference type="ARBA" id="ARBA00063067"/>
    </source>
</evidence>
<dbReference type="PROSITE" id="PS00012">
    <property type="entry name" value="PHOSPHOPANTETHEINE"/>
    <property type="match status" value="1"/>
</dbReference>
<evidence type="ECO:0000256" key="9">
    <source>
        <dbReference type="ARBA" id="ARBA00023160"/>
    </source>
</evidence>
<dbReference type="InterPro" id="IPR003231">
    <property type="entry name" value="ACP"/>
</dbReference>
<evidence type="ECO:0000256" key="7">
    <source>
        <dbReference type="ARBA" id="ARBA00022832"/>
    </source>
</evidence>
<evidence type="ECO:0000256" key="8">
    <source>
        <dbReference type="ARBA" id="ARBA00023098"/>
    </source>
</evidence>
<feature type="non-terminal residue" evidence="14">
    <location>
        <position position="1"/>
    </location>
</feature>
<evidence type="ECO:0000256" key="12">
    <source>
        <dbReference type="RuleBase" id="RU000722"/>
    </source>
</evidence>
<name>A0ABD2XYX1_9GENT</name>
<keyword evidence="8" id="KW-0443">Lipid metabolism</keyword>
<dbReference type="InterPro" id="IPR009081">
    <property type="entry name" value="PP-bd_ACP"/>
</dbReference>
<evidence type="ECO:0000259" key="13">
    <source>
        <dbReference type="PROSITE" id="PS50075"/>
    </source>
</evidence>